<reference evidence="1 2" key="1">
    <citation type="submission" date="2020-03" db="EMBL/GenBank/DDBJ databases">
        <title>Complete genome sequence of Shewanella sp.</title>
        <authorList>
            <person name="Kim Y.-S."/>
            <person name="Kim S.-J."/>
            <person name="Jung H.-K."/>
            <person name="Kim K.-H."/>
        </authorList>
    </citation>
    <scope>NUCLEOTIDE SEQUENCE [LARGE SCALE GENOMIC DNA]</scope>
    <source>
        <strain evidence="1 2">PN3F2</strain>
    </source>
</reference>
<evidence type="ECO:0000313" key="1">
    <source>
        <dbReference type="EMBL" id="QIR15913.1"/>
    </source>
</evidence>
<gene>
    <name evidence="1" type="ORF">HBH39_16720</name>
</gene>
<dbReference type="AlphaFoldDB" id="A0A6G9QP91"/>
<dbReference type="EMBL" id="CP050313">
    <property type="protein sequence ID" value="QIR15913.1"/>
    <property type="molecule type" value="Genomic_DNA"/>
</dbReference>
<proteinExistence type="predicted"/>
<dbReference type="Proteomes" id="UP000502608">
    <property type="component" value="Chromosome"/>
</dbReference>
<evidence type="ECO:0000313" key="2">
    <source>
        <dbReference type="Proteomes" id="UP000502608"/>
    </source>
</evidence>
<keyword evidence="2" id="KW-1185">Reference proteome</keyword>
<name>A0A6G9QP91_9GAMM</name>
<dbReference type="RefSeq" id="WP_167679769.1">
    <property type="nucleotide sequence ID" value="NZ_CP050313.1"/>
</dbReference>
<sequence>MNFEGDVISSLEQLRQFLLLVEKGGLGLQGVVGVGMATSNADGRHFVAVFGEAHKLLLGRWVTDEVFKNGQDMVKHGVKPTH</sequence>
<organism evidence="1 2">
    <name type="scientific">Shewanella aestuarii</name>
    <dbReference type="NCBI Taxonomy" id="1028752"/>
    <lineage>
        <taxon>Bacteria</taxon>
        <taxon>Pseudomonadati</taxon>
        <taxon>Pseudomonadota</taxon>
        <taxon>Gammaproteobacteria</taxon>
        <taxon>Alteromonadales</taxon>
        <taxon>Shewanellaceae</taxon>
        <taxon>Shewanella</taxon>
    </lineage>
</organism>
<dbReference type="KEGG" id="saes:HBH39_16720"/>
<accession>A0A6G9QP91</accession>
<protein>
    <submittedName>
        <fullName evidence="1">Uncharacterized protein</fullName>
    </submittedName>
</protein>